<evidence type="ECO:0000256" key="3">
    <source>
        <dbReference type="ARBA" id="ARBA00022448"/>
    </source>
</evidence>
<keyword evidence="6 11" id="KW-0798">TonB box</keyword>
<name>A0ABQ2PLI6_9NEIS</name>
<dbReference type="EMBL" id="BMLY01000003">
    <property type="protein sequence ID" value="GGP26327.1"/>
    <property type="molecule type" value="Genomic_DNA"/>
</dbReference>
<dbReference type="PROSITE" id="PS52016">
    <property type="entry name" value="TONB_DEPENDENT_REC_3"/>
    <property type="match status" value="1"/>
</dbReference>
<dbReference type="InterPro" id="IPR036942">
    <property type="entry name" value="Beta-barrel_TonB_sf"/>
</dbReference>
<dbReference type="InterPro" id="IPR000531">
    <property type="entry name" value="Beta-barrel_TonB"/>
</dbReference>
<evidence type="ECO:0000256" key="5">
    <source>
        <dbReference type="ARBA" id="ARBA00022692"/>
    </source>
</evidence>
<evidence type="ECO:0000313" key="15">
    <source>
        <dbReference type="Proteomes" id="UP000621859"/>
    </source>
</evidence>
<accession>A0ABQ2PLI6</accession>
<evidence type="ECO:0000256" key="2">
    <source>
        <dbReference type="ARBA" id="ARBA00009810"/>
    </source>
</evidence>
<dbReference type="SUPFAM" id="SSF56935">
    <property type="entry name" value="Porins"/>
    <property type="match status" value="1"/>
</dbReference>
<dbReference type="InterPro" id="IPR012910">
    <property type="entry name" value="Plug_dom"/>
</dbReference>
<keyword evidence="8" id="KW-0675">Receptor</keyword>
<keyword evidence="5 10" id="KW-0812">Transmembrane</keyword>
<dbReference type="Gene3D" id="2.40.170.20">
    <property type="entry name" value="TonB-dependent receptor, beta-barrel domain"/>
    <property type="match status" value="1"/>
</dbReference>
<keyword evidence="3 10" id="KW-0813">Transport</keyword>
<feature type="domain" description="TonB-dependent receptor plug" evidence="13">
    <location>
        <begin position="44"/>
        <end position="153"/>
    </location>
</feature>
<dbReference type="Pfam" id="PF07715">
    <property type="entry name" value="Plug"/>
    <property type="match status" value="1"/>
</dbReference>
<reference evidence="15" key="1">
    <citation type="journal article" date="2019" name="Int. J. Syst. Evol. Microbiol.">
        <title>The Global Catalogue of Microorganisms (GCM) 10K type strain sequencing project: providing services to taxonomists for standard genome sequencing and annotation.</title>
        <authorList>
            <consortium name="The Broad Institute Genomics Platform"/>
            <consortium name="The Broad Institute Genome Sequencing Center for Infectious Disease"/>
            <person name="Wu L."/>
            <person name="Ma J."/>
        </authorList>
    </citation>
    <scope>NUCLEOTIDE SEQUENCE [LARGE SCALE GENOMIC DNA]</scope>
    <source>
        <strain evidence="15">CGMCC 1.8860</strain>
    </source>
</reference>
<dbReference type="PANTHER" id="PTHR47234">
    <property type="match status" value="1"/>
</dbReference>
<keyword evidence="15" id="KW-1185">Reference proteome</keyword>
<comment type="similarity">
    <text evidence="2 10 11">Belongs to the TonB-dependent receptor family.</text>
</comment>
<evidence type="ECO:0000256" key="8">
    <source>
        <dbReference type="ARBA" id="ARBA00023170"/>
    </source>
</evidence>
<evidence type="ECO:0000313" key="14">
    <source>
        <dbReference type="EMBL" id="GGP26327.1"/>
    </source>
</evidence>
<keyword evidence="9 10" id="KW-0998">Cell outer membrane</keyword>
<keyword evidence="4 10" id="KW-1134">Transmembrane beta strand</keyword>
<sequence>MALALIGATYAASAFADDADNSSQIERVEVTGSNIKRIGQQGGTSVTVIKADDLVKQGIVTVEQAVATIAANTSSITSSSAVGTDNAGASFADLRGLGYQRTLVLLDGRRLASQASFGTAVDLNAIPMATIERIDVLPAGVSAVYGSDAEAGVINFITKKSIQGATLEVKYLDPQHPGGITKEVSVTGGKGSLADDGFNIYGSFSAQKSSEIKTTDRSFATDRLNPNGVSAYTGPANYADAGIGFYNPLGTTCNPPVLVYDSGSGICREQTPLYYGIQPETEQYSATVKASKQAGDNLFALQYVGTQTTTKTKVAPSPLIPGSASNTFTISPGNPNYPTNIPATEVDPDTGDVYNNVNQQPVTLYGRSTQLGPRIDEYVSTTQRVLATAEGQLGSWDYKSGLGYSQNSVRHYLTGGYVGESLLQPALDAGTVNPFSDSTAGWDSVQVNGKEEQDKYSVTMADFHASKEVYQLPAGAVAVSFGAEARHESLQSHFTDLATQAMSTGLQYAVDTSGSRNVYALSAEAQFPIIKNLDVDIALRDDYYADVGNSFSPMVSLKYQPIKEVAFRASGSTGFRAPSLYDKYQPASTSFTANPYNDPLLCPGGTVNSAAGGVKGRDCGQQMQLQTSGNTNLQPEKSTSASFGVILEPIKSLTATVDFWWTDISHTISPMNEEAIFGNPEKYADRFVRDSNGVLLYVLDPTQNLGDTNTSGIDLSAAWSLPKTAIGNFTVTYNGTYLTKFDYQFEEGGQYFHGVGNFAQYNNAPIFRYKQNLNLNWVKGNWSGILGSTYQTGYKDQNNQDEFPGSDNHVASYILWNLSGTYVYQKDLTITAGIKNLFDKAPPYSNQVYAFQQGYDPRVTDSVGRAYYLQASYKM</sequence>
<comment type="caution">
    <text evidence="14">The sequence shown here is derived from an EMBL/GenBank/DDBJ whole genome shotgun (WGS) entry which is preliminary data.</text>
</comment>
<evidence type="ECO:0000256" key="1">
    <source>
        <dbReference type="ARBA" id="ARBA00004571"/>
    </source>
</evidence>
<evidence type="ECO:0000259" key="12">
    <source>
        <dbReference type="Pfam" id="PF00593"/>
    </source>
</evidence>
<evidence type="ECO:0000256" key="11">
    <source>
        <dbReference type="RuleBase" id="RU003357"/>
    </source>
</evidence>
<evidence type="ECO:0000256" key="9">
    <source>
        <dbReference type="ARBA" id="ARBA00023237"/>
    </source>
</evidence>
<evidence type="ECO:0000256" key="4">
    <source>
        <dbReference type="ARBA" id="ARBA00022452"/>
    </source>
</evidence>
<protein>
    <submittedName>
        <fullName evidence="14">TonB system transporter</fullName>
    </submittedName>
</protein>
<dbReference type="InterPro" id="IPR039426">
    <property type="entry name" value="TonB-dep_rcpt-like"/>
</dbReference>
<evidence type="ECO:0000259" key="13">
    <source>
        <dbReference type="Pfam" id="PF07715"/>
    </source>
</evidence>
<gene>
    <name evidence="14" type="ORF">GCM10010971_21460</name>
</gene>
<comment type="subcellular location">
    <subcellularLocation>
        <location evidence="1 10">Cell outer membrane</location>
        <topology evidence="1 10">Multi-pass membrane protein</topology>
    </subcellularLocation>
</comment>
<evidence type="ECO:0000256" key="10">
    <source>
        <dbReference type="PROSITE-ProRule" id="PRU01360"/>
    </source>
</evidence>
<proteinExistence type="inferred from homology"/>
<dbReference type="InterPro" id="IPR037066">
    <property type="entry name" value="Plug_dom_sf"/>
</dbReference>
<dbReference type="Pfam" id="PF00593">
    <property type="entry name" value="TonB_dep_Rec_b-barrel"/>
    <property type="match status" value="1"/>
</dbReference>
<evidence type="ECO:0000256" key="7">
    <source>
        <dbReference type="ARBA" id="ARBA00023136"/>
    </source>
</evidence>
<keyword evidence="7 10" id="KW-0472">Membrane</keyword>
<dbReference type="Proteomes" id="UP000621859">
    <property type="component" value="Unassembled WGS sequence"/>
</dbReference>
<evidence type="ECO:0000256" key="6">
    <source>
        <dbReference type="ARBA" id="ARBA00023077"/>
    </source>
</evidence>
<dbReference type="CDD" id="cd01347">
    <property type="entry name" value="ligand_gated_channel"/>
    <property type="match status" value="1"/>
</dbReference>
<dbReference type="Gene3D" id="2.170.130.10">
    <property type="entry name" value="TonB-dependent receptor, plug domain"/>
    <property type="match status" value="1"/>
</dbReference>
<feature type="domain" description="TonB-dependent receptor-like beta-barrel" evidence="12">
    <location>
        <begin position="346"/>
        <end position="837"/>
    </location>
</feature>
<dbReference type="PANTHER" id="PTHR47234:SF2">
    <property type="entry name" value="TONB-DEPENDENT RECEPTOR"/>
    <property type="match status" value="1"/>
</dbReference>
<organism evidence="14 15">
    <name type="scientific">Silvimonas amylolytica</name>
    <dbReference type="NCBI Taxonomy" id="449663"/>
    <lineage>
        <taxon>Bacteria</taxon>
        <taxon>Pseudomonadati</taxon>
        <taxon>Pseudomonadota</taxon>
        <taxon>Betaproteobacteria</taxon>
        <taxon>Neisseriales</taxon>
        <taxon>Chitinibacteraceae</taxon>
        <taxon>Silvimonas</taxon>
    </lineage>
</organism>